<evidence type="ECO:0000313" key="2">
    <source>
        <dbReference type="Proteomes" id="UP000054270"/>
    </source>
</evidence>
<name>A0A0D2N0D0_HYPSF</name>
<reference evidence="2" key="1">
    <citation type="submission" date="2014-04" db="EMBL/GenBank/DDBJ databases">
        <title>Evolutionary Origins and Diversification of the Mycorrhizal Mutualists.</title>
        <authorList>
            <consortium name="DOE Joint Genome Institute"/>
            <consortium name="Mycorrhizal Genomics Consortium"/>
            <person name="Kohler A."/>
            <person name="Kuo A."/>
            <person name="Nagy L.G."/>
            <person name="Floudas D."/>
            <person name="Copeland A."/>
            <person name="Barry K.W."/>
            <person name="Cichocki N."/>
            <person name="Veneault-Fourrey C."/>
            <person name="LaButti K."/>
            <person name="Lindquist E.A."/>
            <person name="Lipzen A."/>
            <person name="Lundell T."/>
            <person name="Morin E."/>
            <person name="Murat C."/>
            <person name="Riley R."/>
            <person name="Ohm R."/>
            <person name="Sun H."/>
            <person name="Tunlid A."/>
            <person name="Henrissat B."/>
            <person name="Grigoriev I.V."/>
            <person name="Hibbett D.S."/>
            <person name="Martin F."/>
        </authorList>
    </citation>
    <scope>NUCLEOTIDE SEQUENCE [LARGE SCALE GENOMIC DNA]</scope>
    <source>
        <strain evidence="2">FD-334 SS-4</strain>
    </source>
</reference>
<dbReference type="EMBL" id="KN818037">
    <property type="protein sequence ID" value="KJA12644.1"/>
    <property type="molecule type" value="Genomic_DNA"/>
</dbReference>
<dbReference type="STRING" id="945553.A0A0D2N0D0"/>
<sequence>MASALSLLRSVPLGPEWDGLLRSWLQFEQDAGFDDGPRLGTRHRPHLIADWIQRARKPTYKCEIKNVDKFAGEFDTWWRGLQPDWRLDDASNLLRRDGDDWECLRCPGVNGLLSVLAALFFWGCHAQRGAAPFKVRWLTALRDVSYVIGRLL</sequence>
<protein>
    <submittedName>
        <fullName evidence="1">Uncharacterized protein</fullName>
    </submittedName>
</protein>
<accession>A0A0D2N0D0</accession>
<dbReference type="AlphaFoldDB" id="A0A0D2N0D0"/>
<keyword evidence="2" id="KW-1185">Reference proteome</keyword>
<dbReference type="OMA" id="IDYTFRS"/>
<dbReference type="Proteomes" id="UP000054270">
    <property type="component" value="Unassembled WGS sequence"/>
</dbReference>
<dbReference type="OrthoDB" id="2683861at2759"/>
<organism evidence="1 2">
    <name type="scientific">Hypholoma sublateritium (strain FD-334 SS-4)</name>
    <dbReference type="NCBI Taxonomy" id="945553"/>
    <lineage>
        <taxon>Eukaryota</taxon>
        <taxon>Fungi</taxon>
        <taxon>Dikarya</taxon>
        <taxon>Basidiomycota</taxon>
        <taxon>Agaricomycotina</taxon>
        <taxon>Agaricomycetes</taxon>
        <taxon>Agaricomycetidae</taxon>
        <taxon>Agaricales</taxon>
        <taxon>Agaricineae</taxon>
        <taxon>Strophariaceae</taxon>
        <taxon>Hypholoma</taxon>
    </lineage>
</organism>
<proteinExistence type="predicted"/>
<gene>
    <name evidence="1" type="ORF">HYPSUDRAFT_152312</name>
</gene>
<evidence type="ECO:0000313" key="1">
    <source>
        <dbReference type="EMBL" id="KJA12644.1"/>
    </source>
</evidence>